<dbReference type="InterPro" id="IPR001098">
    <property type="entry name" value="DNA-dir_DNA_pol_A_palm_dom"/>
</dbReference>
<evidence type="ECO:0000256" key="4">
    <source>
        <dbReference type="ARBA" id="ARBA00022679"/>
    </source>
</evidence>
<dbReference type="Gene3D" id="3.40.50.1010">
    <property type="entry name" value="5'-nuclease"/>
    <property type="match status" value="1"/>
</dbReference>
<comment type="similarity">
    <text evidence="1 16">Belongs to the DNA polymerase type-A family.</text>
</comment>
<dbReference type="InterPro" id="IPR020046">
    <property type="entry name" value="5-3_exonucl_a-hlix_arch_N"/>
</dbReference>
<keyword evidence="8 16" id="KW-0227">DNA damage</keyword>
<dbReference type="EC" id="2.7.7.7" evidence="2 15"/>
<keyword evidence="9 16" id="KW-0378">Hydrolase</keyword>
<dbReference type="PANTHER" id="PTHR10133:SF27">
    <property type="entry name" value="DNA POLYMERASE NU"/>
    <property type="match status" value="1"/>
</dbReference>
<organism evidence="20">
    <name type="scientific">Vecturithrix granuli</name>
    <dbReference type="NCBI Taxonomy" id="1499967"/>
    <lineage>
        <taxon>Bacteria</taxon>
        <taxon>Candidatus Moduliflexota</taxon>
        <taxon>Candidatus Vecturitrichia</taxon>
        <taxon>Candidatus Vecturitrichales</taxon>
        <taxon>Candidatus Vecturitrichaceae</taxon>
        <taxon>Candidatus Vecturithrix</taxon>
    </lineage>
</organism>
<keyword evidence="6 16" id="KW-0235">DNA replication</keyword>
<evidence type="ECO:0000256" key="12">
    <source>
        <dbReference type="ARBA" id="ARBA00023125"/>
    </source>
</evidence>
<feature type="domain" description="3'-5' exonuclease" evidence="17">
    <location>
        <begin position="310"/>
        <end position="497"/>
    </location>
</feature>
<dbReference type="NCBIfam" id="NF004397">
    <property type="entry name" value="PRK05755.1"/>
    <property type="match status" value="1"/>
</dbReference>
<dbReference type="InterPro" id="IPR012337">
    <property type="entry name" value="RNaseH-like_sf"/>
</dbReference>
<feature type="domain" description="5'-3' exonuclease" evidence="18">
    <location>
        <begin position="1"/>
        <end position="262"/>
    </location>
</feature>
<evidence type="ECO:0000256" key="13">
    <source>
        <dbReference type="ARBA" id="ARBA00023204"/>
    </source>
</evidence>
<keyword evidence="21" id="KW-1185">Reference proteome</keyword>
<dbReference type="InterPro" id="IPR029060">
    <property type="entry name" value="PIN-like_dom_sf"/>
</dbReference>
<dbReference type="SUPFAM" id="SSF47807">
    <property type="entry name" value="5' to 3' exonuclease, C-terminal subdomain"/>
    <property type="match status" value="1"/>
</dbReference>
<dbReference type="InterPro" id="IPR002298">
    <property type="entry name" value="DNA_polymerase_A"/>
</dbReference>
<evidence type="ECO:0000256" key="14">
    <source>
        <dbReference type="ARBA" id="ARBA00049244"/>
    </source>
</evidence>
<evidence type="ECO:0000256" key="7">
    <source>
        <dbReference type="ARBA" id="ARBA00022722"/>
    </source>
</evidence>
<dbReference type="Pfam" id="PF01612">
    <property type="entry name" value="DNA_pol_A_exo1"/>
    <property type="match status" value="1"/>
</dbReference>
<dbReference type="SMART" id="SM00482">
    <property type="entry name" value="POLAc"/>
    <property type="match status" value="1"/>
</dbReference>
<dbReference type="SMART" id="SM00474">
    <property type="entry name" value="35EXOc"/>
    <property type="match status" value="1"/>
</dbReference>
<evidence type="ECO:0000313" key="21">
    <source>
        <dbReference type="Proteomes" id="UP000030661"/>
    </source>
</evidence>
<accession>A0A081CA54</accession>
<dbReference type="InterPro" id="IPR036279">
    <property type="entry name" value="5-3_exonuclease_C_sf"/>
</dbReference>
<evidence type="ECO:0000256" key="6">
    <source>
        <dbReference type="ARBA" id="ARBA00022705"/>
    </source>
</evidence>
<dbReference type="SUPFAM" id="SSF88723">
    <property type="entry name" value="PIN domain-like"/>
    <property type="match status" value="1"/>
</dbReference>
<dbReference type="GO" id="GO:0003887">
    <property type="term" value="F:DNA-directed DNA polymerase activity"/>
    <property type="evidence" value="ECO:0007669"/>
    <property type="project" value="UniProtKB-UniRule"/>
</dbReference>
<dbReference type="FunFam" id="3.40.50.1010:FF:000001">
    <property type="entry name" value="DNA polymerase I"/>
    <property type="match status" value="1"/>
</dbReference>
<keyword evidence="4 16" id="KW-0808">Transferase</keyword>
<dbReference type="Pfam" id="PF00476">
    <property type="entry name" value="DNA_pol_A"/>
    <property type="match status" value="1"/>
</dbReference>
<keyword evidence="12 16" id="KW-0238">DNA-binding</keyword>
<gene>
    <name evidence="16" type="primary">polA</name>
    <name evidence="20" type="ORF">U27_01359</name>
</gene>
<evidence type="ECO:0000256" key="9">
    <source>
        <dbReference type="ARBA" id="ARBA00022801"/>
    </source>
</evidence>
<dbReference type="SUPFAM" id="SSF53098">
    <property type="entry name" value="Ribonuclease H-like"/>
    <property type="match status" value="1"/>
</dbReference>
<dbReference type="PANTHER" id="PTHR10133">
    <property type="entry name" value="DNA POLYMERASE I"/>
    <property type="match status" value="1"/>
</dbReference>
<proteinExistence type="inferred from homology"/>
<dbReference type="SMART" id="SM00279">
    <property type="entry name" value="HhH2"/>
    <property type="match status" value="1"/>
</dbReference>
<evidence type="ECO:0000259" key="18">
    <source>
        <dbReference type="SMART" id="SM00475"/>
    </source>
</evidence>
<dbReference type="Gene3D" id="3.30.70.370">
    <property type="match status" value="1"/>
</dbReference>
<dbReference type="InterPro" id="IPR020045">
    <property type="entry name" value="DNA_polI_H3TH"/>
</dbReference>
<evidence type="ECO:0000256" key="5">
    <source>
        <dbReference type="ARBA" id="ARBA00022695"/>
    </source>
</evidence>
<protein>
    <recommendedName>
        <fullName evidence="3 15">DNA polymerase I</fullName>
        <ecNumber evidence="2 15">2.7.7.7</ecNumber>
    </recommendedName>
</protein>
<dbReference type="HOGENOM" id="CLU_004675_0_0_0"/>
<keyword evidence="11 16" id="KW-0239">DNA-directed DNA polymerase</keyword>
<dbReference type="Proteomes" id="UP000030661">
    <property type="component" value="Unassembled WGS sequence"/>
</dbReference>
<dbReference type="CDD" id="cd09898">
    <property type="entry name" value="H3TH_53EXO"/>
    <property type="match status" value="1"/>
</dbReference>
<comment type="catalytic activity">
    <reaction evidence="14 16">
        <text>DNA(n) + a 2'-deoxyribonucleoside 5'-triphosphate = DNA(n+1) + diphosphate</text>
        <dbReference type="Rhea" id="RHEA:22508"/>
        <dbReference type="Rhea" id="RHEA-COMP:17339"/>
        <dbReference type="Rhea" id="RHEA-COMP:17340"/>
        <dbReference type="ChEBI" id="CHEBI:33019"/>
        <dbReference type="ChEBI" id="CHEBI:61560"/>
        <dbReference type="ChEBI" id="CHEBI:173112"/>
        <dbReference type="EC" id="2.7.7.7"/>
    </reaction>
</comment>
<dbReference type="Gene3D" id="1.10.150.20">
    <property type="entry name" value="5' to 3' exonuclease, C-terminal subdomain"/>
    <property type="match status" value="2"/>
</dbReference>
<evidence type="ECO:0000256" key="2">
    <source>
        <dbReference type="ARBA" id="ARBA00012417"/>
    </source>
</evidence>
<dbReference type="SUPFAM" id="SSF56672">
    <property type="entry name" value="DNA/RNA polymerases"/>
    <property type="match status" value="1"/>
</dbReference>
<dbReference type="CDD" id="cd09859">
    <property type="entry name" value="PIN_53EXO"/>
    <property type="match status" value="1"/>
</dbReference>
<evidence type="ECO:0000313" key="20">
    <source>
        <dbReference type="EMBL" id="GAK61459.1"/>
    </source>
</evidence>
<dbReference type="EMBL" id="DF820479">
    <property type="protein sequence ID" value="GAK61459.1"/>
    <property type="molecule type" value="Genomic_DNA"/>
</dbReference>
<evidence type="ECO:0000259" key="17">
    <source>
        <dbReference type="SMART" id="SM00474"/>
    </source>
</evidence>
<evidence type="ECO:0000256" key="15">
    <source>
        <dbReference type="NCBIfam" id="TIGR00593"/>
    </source>
</evidence>
<dbReference type="Pfam" id="PF01367">
    <property type="entry name" value="5_3_exonuc"/>
    <property type="match status" value="1"/>
</dbReference>
<dbReference type="FunFam" id="1.10.150.20:FF:000002">
    <property type="entry name" value="DNA polymerase I"/>
    <property type="match status" value="1"/>
</dbReference>
<feature type="domain" description="DNA-directed DNA polymerase family A palm" evidence="19">
    <location>
        <begin position="665"/>
        <end position="871"/>
    </location>
</feature>
<evidence type="ECO:0000256" key="16">
    <source>
        <dbReference type="RuleBase" id="RU004460"/>
    </source>
</evidence>
<keyword evidence="13 16" id="KW-0234">DNA repair</keyword>
<dbReference type="FunFam" id="1.20.1060.10:FF:000001">
    <property type="entry name" value="DNA polymerase I"/>
    <property type="match status" value="1"/>
</dbReference>
<sequence length="907" mass="102892">MPETVTIYLIDGTAQIYKAFYAIQSLSTSKGFPTNAIFGFIRMLIKLIQDEAPQYIGVSFDLAAPTFRHELFEAYKAHRPETPDDLIQQVPKIKEFLKAMNIPIYEMEGYEADDVLATLAKKAEQQGMKAVIVSSDKDLLQLVSENIVTLSERMGHKVIYTPEKVKEKYGVTPAQIQDFLGLVGDSSDNIPGIQGIGPKTASKLLEEFGSVENLLDHLDAVKSPKLQESLEQGKEVALQSKFLATVKTDVPIELNLEELRHGTPNYQELKAYFHDLEFYSFIRELIPAEEFGYPPLTIEEEQPRETAKKYQTVLTEEQLAQVIEELQQSGGFAVDTETTSEQPMKAELVGISVATVPHQGYYIPVGHRYIGAPKQLPLDLVIQQLKLLLENASLPKYGQNIKYDIIVLAHYGIHLQGVEFDSMLASYVLDPSKRSHGMDYLAQEYLQYQTITYHDVVGKGVKQTTIDMIPVERVTEYAAEDADITLQLTNVLRPKIQEQQLEQLYREVELPLIDVLAAMERHGVKVDTVLLERISGELSEKMKDMEQRIYQIAGVEFNINSPKQLGPILFEKLQMPHGKKTKTGYSTDVDVLTDLARAGYELPEKILEYRQLSKLKSTYSDALPKQIDAKTGRIHTSYNQTVTATGRLSSSDPNLQNIPVRTEEGRRIRQAFIPEHGCLLLSADYSQIELRILAHVTGDAELVKAYQENQDIHTKTAMQLFGLSAAEITPNMRREAKTVNFSVIYGISAFSLAKDLNIPRHEAQRYIDEYFRLYKGVNQFINDTIELTRKQGYVTTLLNRIRYIPEIRSKNNNVRQFGERTAVNTPIQGTAADMIKLAMISIHQHLTRDFPETKMIMQVHDELVFEVPETQSDEVRKLVVHEMESVLNLRVPIKVDAHYGRNWDEAH</sequence>
<name>A0A081CA54_VECG1</name>
<comment type="function">
    <text evidence="16">In addition to polymerase activity, this DNA polymerase exhibits 3'-5' and 5'-3' exonuclease activity.</text>
</comment>
<dbReference type="CDD" id="cd08637">
    <property type="entry name" value="DNA_pol_A_pol_I_C"/>
    <property type="match status" value="1"/>
</dbReference>
<dbReference type="GO" id="GO:0006302">
    <property type="term" value="P:double-strand break repair"/>
    <property type="evidence" value="ECO:0007669"/>
    <property type="project" value="TreeGrafter"/>
</dbReference>
<dbReference type="InterPro" id="IPR018320">
    <property type="entry name" value="DNA_polymerase_1"/>
</dbReference>
<dbReference type="GO" id="GO:0008408">
    <property type="term" value="F:3'-5' exonuclease activity"/>
    <property type="evidence" value="ECO:0007669"/>
    <property type="project" value="UniProtKB-UniRule"/>
</dbReference>
<dbReference type="InterPro" id="IPR036397">
    <property type="entry name" value="RNaseH_sf"/>
</dbReference>
<keyword evidence="5 16" id="KW-0548">Nucleotidyltransferase</keyword>
<reference evidence="20" key="1">
    <citation type="journal article" date="2015" name="PeerJ">
        <title>First genomic representation of candidate bacterial phylum KSB3 points to enhanced environmental sensing as a trigger of wastewater bulking.</title>
        <authorList>
            <person name="Sekiguchi Y."/>
            <person name="Ohashi A."/>
            <person name="Parks D.H."/>
            <person name="Yamauchi T."/>
            <person name="Tyson G.W."/>
            <person name="Hugenholtz P."/>
        </authorList>
    </citation>
    <scope>NUCLEOTIDE SEQUENCE [LARGE SCALE GENOMIC DNA]</scope>
</reference>
<dbReference type="FunFam" id="1.10.150.20:FF:000003">
    <property type="entry name" value="DNA polymerase I"/>
    <property type="match status" value="1"/>
</dbReference>
<dbReference type="Pfam" id="PF02739">
    <property type="entry name" value="5_3_exonuc_N"/>
    <property type="match status" value="1"/>
</dbReference>
<dbReference type="AlphaFoldDB" id="A0A081CA54"/>
<dbReference type="GO" id="GO:0003677">
    <property type="term" value="F:DNA binding"/>
    <property type="evidence" value="ECO:0007669"/>
    <property type="project" value="UniProtKB-UniRule"/>
</dbReference>
<dbReference type="InterPro" id="IPR008918">
    <property type="entry name" value="HhH2"/>
</dbReference>
<dbReference type="GO" id="GO:0006261">
    <property type="term" value="P:DNA-templated DNA replication"/>
    <property type="evidence" value="ECO:0007669"/>
    <property type="project" value="UniProtKB-UniRule"/>
</dbReference>
<dbReference type="NCBIfam" id="TIGR00593">
    <property type="entry name" value="pola"/>
    <property type="match status" value="1"/>
</dbReference>
<evidence type="ECO:0000256" key="10">
    <source>
        <dbReference type="ARBA" id="ARBA00022839"/>
    </source>
</evidence>
<evidence type="ECO:0000256" key="1">
    <source>
        <dbReference type="ARBA" id="ARBA00007705"/>
    </source>
</evidence>
<dbReference type="STRING" id="1499967.U27_01359"/>
<dbReference type="CDD" id="cd06139">
    <property type="entry name" value="DNA_polA_I_Ecoli_like_exo"/>
    <property type="match status" value="1"/>
</dbReference>
<keyword evidence="7" id="KW-0540">Nuclease</keyword>
<evidence type="ECO:0000259" key="19">
    <source>
        <dbReference type="SMART" id="SM00482"/>
    </source>
</evidence>
<evidence type="ECO:0000256" key="11">
    <source>
        <dbReference type="ARBA" id="ARBA00022932"/>
    </source>
</evidence>
<dbReference type="GO" id="GO:0008409">
    <property type="term" value="F:5'-3' exonuclease activity"/>
    <property type="evidence" value="ECO:0007669"/>
    <property type="project" value="UniProtKB-UniRule"/>
</dbReference>
<keyword evidence="10 16" id="KW-0269">Exonuclease</keyword>
<evidence type="ECO:0000256" key="3">
    <source>
        <dbReference type="ARBA" id="ARBA00020311"/>
    </source>
</evidence>
<dbReference type="PRINTS" id="PR00868">
    <property type="entry name" value="DNAPOLI"/>
</dbReference>
<evidence type="ECO:0000256" key="8">
    <source>
        <dbReference type="ARBA" id="ARBA00022763"/>
    </source>
</evidence>
<dbReference type="InterPro" id="IPR043502">
    <property type="entry name" value="DNA/RNA_pol_sf"/>
</dbReference>
<dbReference type="InterPro" id="IPR002562">
    <property type="entry name" value="3'-5'_exonuclease_dom"/>
</dbReference>
<dbReference type="FunFam" id="3.30.420.10:FF:000026">
    <property type="entry name" value="DNA polymerase I"/>
    <property type="match status" value="1"/>
</dbReference>
<dbReference type="InterPro" id="IPR002421">
    <property type="entry name" value="5-3_exonuclease"/>
</dbReference>
<dbReference type="Gene3D" id="1.20.1060.10">
    <property type="entry name" value="Taq DNA Polymerase, Chain T, domain 4"/>
    <property type="match status" value="1"/>
</dbReference>
<dbReference type="Gene3D" id="3.30.420.10">
    <property type="entry name" value="Ribonuclease H-like superfamily/Ribonuclease H"/>
    <property type="match status" value="1"/>
</dbReference>
<dbReference type="eggNOG" id="COG0749">
    <property type="taxonomic scope" value="Bacteria"/>
</dbReference>
<dbReference type="SMART" id="SM00475">
    <property type="entry name" value="53EXOc"/>
    <property type="match status" value="1"/>
</dbReference>